<accession>A0A0E4C8E7</accession>
<dbReference type="PANTHER" id="PTHR22617:SF23">
    <property type="entry name" value="CHEMOTAXIS PROTEIN CHEW"/>
    <property type="match status" value="1"/>
</dbReference>
<proteinExistence type="predicted"/>
<dbReference type="EMBL" id="CGIH01000020">
    <property type="protein sequence ID" value="CFX40113.1"/>
    <property type="molecule type" value="Genomic_DNA"/>
</dbReference>
<dbReference type="Gene3D" id="2.30.30.40">
    <property type="entry name" value="SH3 Domains"/>
    <property type="match status" value="1"/>
</dbReference>
<dbReference type="PROSITE" id="PS50851">
    <property type="entry name" value="CHEW"/>
    <property type="match status" value="1"/>
</dbReference>
<dbReference type="RefSeq" id="WP_046496493.1">
    <property type="nucleotide sequence ID" value="NZ_CGIH01000020.1"/>
</dbReference>
<evidence type="ECO:0000313" key="2">
    <source>
        <dbReference type="EMBL" id="CFX40113.1"/>
    </source>
</evidence>
<dbReference type="GO" id="GO:0006935">
    <property type="term" value="P:chemotaxis"/>
    <property type="evidence" value="ECO:0007669"/>
    <property type="project" value="InterPro"/>
</dbReference>
<dbReference type="InterPro" id="IPR036061">
    <property type="entry name" value="CheW-like_dom_sf"/>
</dbReference>
<dbReference type="OrthoDB" id="9794382at2"/>
<dbReference type="GO" id="GO:0007165">
    <property type="term" value="P:signal transduction"/>
    <property type="evidence" value="ECO:0007669"/>
    <property type="project" value="InterPro"/>
</dbReference>
<dbReference type="Proteomes" id="UP000045545">
    <property type="component" value="Unassembled WGS sequence"/>
</dbReference>
<dbReference type="SUPFAM" id="SSF50341">
    <property type="entry name" value="CheW-like"/>
    <property type="match status" value="1"/>
</dbReference>
<evidence type="ECO:0000313" key="3">
    <source>
        <dbReference type="Proteomes" id="UP000045545"/>
    </source>
</evidence>
<evidence type="ECO:0000259" key="1">
    <source>
        <dbReference type="PROSITE" id="PS50851"/>
    </source>
</evidence>
<name>A0A0E4C8E7_9FIRM</name>
<reference evidence="2 3" key="1">
    <citation type="submission" date="2015-03" db="EMBL/GenBank/DDBJ databases">
        <authorList>
            <person name="Murphy D."/>
        </authorList>
    </citation>
    <scope>NUCLEOTIDE SEQUENCE [LARGE SCALE GENOMIC DNA]</scope>
    <source>
        <strain evidence="2 3">OL-4</strain>
    </source>
</reference>
<dbReference type="GO" id="GO:0005829">
    <property type="term" value="C:cytosol"/>
    <property type="evidence" value="ECO:0007669"/>
    <property type="project" value="TreeGrafter"/>
</dbReference>
<dbReference type="InterPro" id="IPR039315">
    <property type="entry name" value="CheW"/>
</dbReference>
<dbReference type="AlphaFoldDB" id="A0A0E4C8E7"/>
<sequence length="156" mass="17409">MGKRETQIVVFSLSHAEEKIELGVPVEKVREINRLLEITHVPEMPEFVEGVVCLRGQVIPVMDLRKRLGLKGNEHTEKSRIILFDIGGHPVGAIVDEVSEVLRIYEISPPPAGISSLSSRYLEGIAQLGQRLILLMALEEVFTTEEKQRLSTTITA</sequence>
<dbReference type="Pfam" id="PF01584">
    <property type="entry name" value="CheW"/>
    <property type="match status" value="1"/>
</dbReference>
<dbReference type="STRING" id="690567.1139"/>
<dbReference type="SMART" id="SM00260">
    <property type="entry name" value="CheW"/>
    <property type="match status" value="1"/>
</dbReference>
<feature type="domain" description="CheW-like" evidence="1">
    <location>
        <begin position="5"/>
        <end position="147"/>
    </location>
</feature>
<keyword evidence="3" id="KW-1185">Reference proteome</keyword>
<gene>
    <name evidence="2" type="ORF">1139</name>
</gene>
<protein>
    <submittedName>
        <fullName evidence="2">CheW-like protein</fullName>
    </submittedName>
</protein>
<organism evidence="2 3">
    <name type="scientific">Syntrophomonas zehnderi OL-4</name>
    <dbReference type="NCBI Taxonomy" id="690567"/>
    <lineage>
        <taxon>Bacteria</taxon>
        <taxon>Bacillati</taxon>
        <taxon>Bacillota</taxon>
        <taxon>Clostridia</taxon>
        <taxon>Eubacteriales</taxon>
        <taxon>Syntrophomonadaceae</taxon>
        <taxon>Syntrophomonas</taxon>
    </lineage>
</organism>
<dbReference type="InterPro" id="IPR002545">
    <property type="entry name" value="CheW-lke_dom"/>
</dbReference>
<dbReference type="PANTHER" id="PTHR22617">
    <property type="entry name" value="CHEMOTAXIS SENSOR HISTIDINE KINASE-RELATED"/>
    <property type="match status" value="1"/>
</dbReference>
<dbReference type="Gene3D" id="2.40.50.180">
    <property type="entry name" value="CheA-289, Domain 4"/>
    <property type="match status" value="1"/>
</dbReference>